<dbReference type="InterPro" id="IPR019557">
    <property type="entry name" value="AminoTfrase-like_pln_mobile"/>
</dbReference>
<dbReference type="GO" id="GO:0010073">
    <property type="term" value="P:meristem maintenance"/>
    <property type="evidence" value="ECO:0007669"/>
    <property type="project" value="InterPro"/>
</dbReference>
<evidence type="ECO:0000259" key="1">
    <source>
        <dbReference type="Pfam" id="PF10536"/>
    </source>
</evidence>
<accession>A0A0E0KFM4</accession>
<dbReference type="AlphaFoldDB" id="A0A0E0KFM4"/>
<name>A0A0E0KFM4_ORYPU</name>
<dbReference type="STRING" id="4537.A0A0E0KFM4"/>
<dbReference type="OMA" id="NENPWIS"/>
<feature type="domain" description="Aminotransferase-like plant mobile" evidence="1">
    <location>
        <begin position="98"/>
        <end position="216"/>
    </location>
</feature>
<dbReference type="HOGENOM" id="CLU_007698_0_0_1"/>
<keyword evidence="3" id="KW-1185">Reference proteome</keyword>
<dbReference type="InterPro" id="IPR044824">
    <property type="entry name" value="MAIN-like"/>
</dbReference>
<dbReference type="Gramene" id="OPUNC03G21750.1">
    <property type="protein sequence ID" value="OPUNC03G21750.1"/>
    <property type="gene ID" value="OPUNC03G21750"/>
</dbReference>
<evidence type="ECO:0000313" key="3">
    <source>
        <dbReference type="Proteomes" id="UP000026962"/>
    </source>
</evidence>
<dbReference type="PANTHER" id="PTHR46033">
    <property type="entry name" value="PROTEIN MAIN-LIKE 2"/>
    <property type="match status" value="1"/>
</dbReference>
<dbReference type="Pfam" id="PF10536">
    <property type="entry name" value="PMD"/>
    <property type="match status" value="2"/>
</dbReference>
<dbReference type="PANTHER" id="PTHR46033:SF32">
    <property type="entry name" value="EXPRESSED PROTEIN"/>
    <property type="match status" value="1"/>
</dbReference>
<organism evidence="2">
    <name type="scientific">Oryza punctata</name>
    <name type="common">Red rice</name>
    <dbReference type="NCBI Taxonomy" id="4537"/>
    <lineage>
        <taxon>Eukaryota</taxon>
        <taxon>Viridiplantae</taxon>
        <taxon>Streptophyta</taxon>
        <taxon>Embryophyta</taxon>
        <taxon>Tracheophyta</taxon>
        <taxon>Spermatophyta</taxon>
        <taxon>Magnoliopsida</taxon>
        <taxon>Liliopsida</taxon>
        <taxon>Poales</taxon>
        <taxon>Poaceae</taxon>
        <taxon>BOP clade</taxon>
        <taxon>Oryzoideae</taxon>
        <taxon>Oryzeae</taxon>
        <taxon>Oryzinae</taxon>
        <taxon>Oryza</taxon>
    </lineage>
</organism>
<dbReference type="Proteomes" id="UP000026962">
    <property type="component" value="Chromosome 3"/>
</dbReference>
<protein>
    <recommendedName>
        <fullName evidence="1">Aminotransferase-like plant mobile domain-containing protein</fullName>
    </recommendedName>
</protein>
<dbReference type="eggNOG" id="ENOG502QSN7">
    <property type="taxonomic scope" value="Eukaryota"/>
</dbReference>
<proteinExistence type="predicted"/>
<sequence>MVGTEQLMVQGSTIPIVSDGDPSCPTVQLGHFLLPRAGVGGCLPPLPSSSRCNGGPVPDHHALLRVLEFKGWASSPGLWRQWVDRLCPRHVPLWRKVGILDAILATAYRVCRDEGTLLQLTVFWSTNTFMYSWGEATVTLEDMILLGGLPLFGKPVLARLPDALVGDADALMAYFLKHQGDDDEMVTGTDLIEHRVFLAMWLSLFIFTAPPFDAVGPQLRPTMATTTTTPATYACRVPMATQWHDVHKAHDPQYVHGVFMSLDKFEWRPYRRCSIALPPKEAKVGTWLHSQDVMTSNTLLSFMQCLGQCELVSMGYIEQYNPHRVARQFSFDQDVPATVVRANSNWKEAWGTYTFGCRKFALVVPNYKLGVTLEYARWWEPYLLACSIDVSNHANTREPHALSIPRKRTTEDLSGANYCKKRHVDTSVPLPGTMEDPLDEIPMIERL</sequence>
<reference evidence="2" key="1">
    <citation type="submission" date="2015-04" db="UniProtKB">
        <authorList>
            <consortium name="EnsemblPlants"/>
        </authorList>
    </citation>
    <scope>IDENTIFICATION</scope>
</reference>
<reference evidence="2" key="2">
    <citation type="submission" date="2018-05" db="EMBL/GenBank/DDBJ databases">
        <title>OpunRS2 (Oryza punctata Reference Sequence Version 2).</title>
        <authorList>
            <person name="Zhang J."/>
            <person name="Kudrna D."/>
            <person name="Lee S."/>
            <person name="Talag J."/>
            <person name="Welchert J."/>
            <person name="Wing R.A."/>
        </authorList>
    </citation>
    <scope>NUCLEOTIDE SEQUENCE [LARGE SCALE GENOMIC DNA]</scope>
</reference>
<evidence type="ECO:0000313" key="2">
    <source>
        <dbReference type="EnsemblPlants" id="OPUNC03G21750.1"/>
    </source>
</evidence>
<dbReference type="EnsemblPlants" id="OPUNC03G21750.1">
    <property type="protein sequence ID" value="OPUNC03G21750.1"/>
    <property type="gene ID" value="OPUNC03G21750"/>
</dbReference>
<feature type="domain" description="Aminotransferase-like plant mobile" evidence="1">
    <location>
        <begin position="218"/>
        <end position="380"/>
    </location>
</feature>